<proteinExistence type="predicted"/>
<dbReference type="Proteomes" id="UP000428333">
    <property type="component" value="Linkage Group LG08"/>
</dbReference>
<keyword evidence="3" id="KW-1185">Reference proteome</keyword>
<accession>A0A6A4LAU5</accession>
<dbReference type="OrthoDB" id="544175at2759"/>
<feature type="compositionally biased region" description="Polar residues" evidence="1">
    <location>
        <begin position="49"/>
        <end position="66"/>
    </location>
</feature>
<reference evidence="2 3" key="1">
    <citation type="journal article" date="2019" name="Genome Biol. Evol.">
        <title>The Rhododendron genome and chromosomal organization provide insight into shared whole-genome duplications across the heath family (Ericaceae).</title>
        <authorList>
            <person name="Soza V.L."/>
            <person name="Lindsley D."/>
            <person name="Waalkes A."/>
            <person name="Ramage E."/>
            <person name="Patwardhan R.P."/>
            <person name="Burton J.N."/>
            <person name="Adey A."/>
            <person name="Kumar A."/>
            <person name="Qiu R."/>
            <person name="Shendure J."/>
            <person name="Hall B."/>
        </authorList>
    </citation>
    <scope>NUCLEOTIDE SEQUENCE [LARGE SCALE GENOMIC DNA]</scope>
    <source>
        <strain evidence="2">RSF 1966-606</strain>
    </source>
</reference>
<feature type="region of interest" description="Disordered" evidence="1">
    <location>
        <begin position="47"/>
        <end position="68"/>
    </location>
</feature>
<feature type="non-terminal residue" evidence="2">
    <location>
        <position position="1"/>
    </location>
</feature>
<comment type="caution">
    <text evidence="2">The sequence shown here is derived from an EMBL/GenBank/DDBJ whole genome shotgun (WGS) entry which is preliminary data.</text>
</comment>
<name>A0A6A4LAU5_9ERIC</name>
<sequence>MLLLFCLPVQTESPSPIPSSVELPSPSASNGTTKELRGITADVDALTSPGASNGINATGDTNNGNSGARMLGRTMSGISASLITRTRSAMQSFK</sequence>
<feature type="region of interest" description="Disordered" evidence="1">
    <location>
        <begin position="12"/>
        <end position="33"/>
    </location>
</feature>
<protein>
    <submittedName>
        <fullName evidence="2">Uncharacterized protein</fullName>
    </submittedName>
</protein>
<dbReference type="EMBL" id="QEFC01002095">
    <property type="protein sequence ID" value="KAE9454755.1"/>
    <property type="molecule type" value="Genomic_DNA"/>
</dbReference>
<evidence type="ECO:0000313" key="3">
    <source>
        <dbReference type="Proteomes" id="UP000428333"/>
    </source>
</evidence>
<gene>
    <name evidence="2" type="ORF">C3L33_13339</name>
</gene>
<organism evidence="2 3">
    <name type="scientific">Rhododendron williamsianum</name>
    <dbReference type="NCBI Taxonomy" id="262921"/>
    <lineage>
        <taxon>Eukaryota</taxon>
        <taxon>Viridiplantae</taxon>
        <taxon>Streptophyta</taxon>
        <taxon>Embryophyta</taxon>
        <taxon>Tracheophyta</taxon>
        <taxon>Spermatophyta</taxon>
        <taxon>Magnoliopsida</taxon>
        <taxon>eudicotyledons</taxon>
        <taxon>Gunneridae</taxon>
        <taxon>Pentapetalae</taxon>
        <taxon>asterids</taxon>
        <taxon>Ericales</taxon>
        <taxon>Ericaceae</taxon>
        <taxon>Ericoideae</taxon>
        <taxon>Rhodoreae</taxon>
        <taxon>Rhododendron</taxon>
    </lineage>
</organism>
<evidence type="ECO:0000256" key="1">
    <source>
        <dbReference type="SAM" id="MobiDB-lite"/>
    </source>
</evidence>
<evidence type="ECO:0000313" key="2">
    <source>
        <dbReference type="EMBL" id="KAE9454755.1"/>
    </source>
</evidence>
<dbReference type="AlphaFoldDB" id="A0A6A4LAU5"/>